<keyword evidence="2" id="KW-1185">Reference proteome</keyword>
<accession>A0A9Q3EIH9</accession>
<dbReference type="AlphaFoldDB" id="A0A9Q3EIH9"/>
<gene>
    <name evidence="1" type="ORF">O181_061703</name>
</gene>
<comment type="caution">
    <text evidence="1">The sequence shown here is derived from an EMBL/GenBank/DDBJ whole genome shotgun (WGS) entry which is preliminary data.</text>
</comment>
<dbReference type="EMBL" id="AVOT02029228">
    <property type="protein sequence ID" value="MBW0521988.1"/>
    <property type="molecule type" value="Genomic_DNA"/>
</dbReference>
<evidence type="ECO:0000313" key="1">
    <source>
        <dbReference type="EMBL" id="MBW0521988.1"/>
    </source>
</evidence>
<proteinExistence type="predicted"/>
<evidence type="ECO:0000313" key="2">
    <source>
        <dbReference type="Proteomes" id="UP000765509"/>
    </source>
</evidence>
<name>A0A9Q3EIH9_9BASI</name>
<dbReference type="Proteomes" id="UP000765509">
    <property type="component" value="Unassembled WGS sequence"/>
</dbReference>
<reference evidence="1" key="1">
    <citation type="submission" date="2021-03" db="EMBL/GenBank/DDBJ databases">
        <title>Draft genome sequence of rust myrtle Austropuccinia psidii MF-1, a brazilian biotype.</title>
        <authorList>
            <person name="Quecine M.C."/>
            <person name="Pachon D.M.R."/>
            <person name="Bonatelli M.L."/>
            <person name="Correr F.H."/>
            <person name="Franceschini L.M."/>
            <person name="Leite T.F."/>
            <person name="Margarido G.R.A."/>
            <person name="Almeida C.A."/>
            <person name="Ferrarezi J.A."/>
            <person name="Labate C.A."/>
        </authorList>
    </citation>
    <scope>NUCLEOTIDE SEQUENCE</scope>
    <source>
        <strain evidence="1">MF-1</strain>
    </source>
</reference>
<protein>
    <submittedName>
        <fullName evidence="1">Uncharacterized protein</fullName>
    </submittedName>
</protein>
<organism evidence="1 2">
    <name type="scientific">Austropuccinia psidii MF-1</name>
    <dbReference type="NCBI Taxonomy" id="1389203"/>
    <lineage>
        <taxon>Eukaryota</taxon>
        <taxon>Fungi</taxon>
        <taxon>Dikarya</taxon>
        <taxon>Basidiomycota</taxon>
        <taxon>Pucciniomycotina</taxon>
        <taxon>Pucciniomycetes</taxon>
        <taxon>Pucciniales</taxon>
        <taxon>Sphaerophragmiaceae</taxon>
        <taxon>Austropuccinia</taxon>
    </lineage>
</organism>
<sequence length="228" mass="26510">MTQVEEFNSPIYVRVGWEEYPVMAIMNQSIEENILPLEIGLSIGMKPKKKNKTKYKIIMKKVQVVMPTDETTYLPFTVEEAENFLILGKEFCNSFTIMKKIQESLIEVEESTNLKYNGMNEEEEEQYLNISSLSIFNSLEEEFNTEISIMQSENVHNENYCRVYKPEIIDLTQESNTPFLKKNKALPPPSIISIESEPEVTIMQEFPNSNSLLIQSQQKMFKMELLAH</sequence>